<feature type="non-terminal residue" evidence="4">
    <location>
        <position position="1"/>
    </location>
</feature>
<evidence type="ECO:0000313" key="5">
    <source>
        <dbReference type="Proteomes" id="UP001205063"/>
    </source>
</evidence>
<dbReference type="Pfam" id="PF01136">
    <property type="entry name" value="Peptidase_U32"/>
    <property type="match status" value="1"/>
</dbReference>
<evidence type="ECO:0000256" key="2">
    <source>
        <dbReference type="ARBA" id="ARBA00022801"/>
    </source>
</evidence>
<keyword evidence="2" id="KW-0378">Hydrolase</keyword>
<dbReference type="PANTHER" id="PTHR30217">
    <property type="entry name" value="PEPTIDASE U32 FAMILY"/>
    <property type="match status" value="1"/>
</dbReference>
<dbReference type="InterPro" id="IPR051454">
    <property type="entry name" value="RNA/ubiquinone_mod_enzymes"/>
</dbReference>
<gene>
    <name evidence="4" type="ORF">NE646_14615</name>
</gene>
<keyword evidence="1" id="KW-0645">Protease</keyword>
<dbReference type="PROSITE" id="PS01276">
    <property type="entry name" value="PEPTIDASE_U32"/>
    <property type="match status" value="1"/>
</dbReference>
<dbReference type="EMBL" id="JANGAB010000354">
    <property type="protein sequence ID" value="MCQ4950858.1"/>
    <property type="molecule type" value="Genomic_DNA"/>
</dbReference>
<organism evidence="4 5">
    <name type="scientific">Bittarella massiliensis</name>
    <name type="common">ex Durand et al. 2017</name>
    <dbReference type="NCBI Taxonomy" id="1720313"/>
    <lineage>
        <taxon>Bacteria</taxon>
        <taxon>Bacillati</taxon>
        <taxon>Bacillota</taxon>
        <taxon>Clostridia</taxon>
        <taxon>Eubacteriales</taxon>
        <taxon>Oscillospiraceae</taxon>
        <taxon>Bittarella (ex Durand et al. 2017)</taxon>
    </lineage>
</organism>
<feature type="non-terminal residue" evidence="4">
    <location>
        <position position="100"/>
    </location>
</feature>
<evidence type="ECO:0000313" key="4">
    <source>
        <dbReference type="EMBL" id="MCQ4950858.1"/>
    </source>
</evidence>
<sequence length="100" mass="10902">ETARQAAPQVALHVSTQLGVVNAATATALYKMGASWVVLARELSLEEIASIRRETPPQLELEAFVRGAMCMSVSGRCLLSQYLAGRDPNRGDCAQPCRWR</sequence>
<dbReference type="AlphaFoldDB" id="A0AAW5KEU6"/>
<dbReference type="PANTHER" id="PTHR30217:SF6">
    <property type="entry name" value="TRNA HYDROXYLATION PROTEIN P"/>
    <property type="match status" value="1"/>
</dbReference>
<proteinExistence type="inferred from homology"/>
<evidence type="ECO:0000256" key="1">
    <source>
        <dbReference type="ARBA" id="ARBA00022670"/>
    </source>
</evidence>
<name>A0AAW5KEU6_9FIRM</name>
<dbReference type="Proteomes" id="UP001205063">
    <property type="component" value="Unassembled WGS sequence"/>
</dbReference>
<dbReference type="RefSeq" id="WP_256136957.1">
    <property type="nucleotide sequence ID" value="NZ_JANGAB010000354.1"/>
</dbReference>
<evidence type="ECO:0000256" key="3">
    <source>
        <dbReference type="ARBA" id="ARBA00038374"/>
    </source>
</evidence>
<dbReference type="InterPro" id="IPR001539">
    <property type="entry name" value="Peptidase_U32"/>
</dbReference>
<accession>A0AAW5KEU6</accession>
<comment type="similarity">
    <text evidence="3">Belongs to the peptidase U32 family.</text>
</comment>
<dbReference type="GO" id="GO:0008233">
    <property type="term" value="F:peptidase activity"/>
    <property type="evidence" value="ECO:0007669"/>
    <property type="project" value="UniProtKB-KW"/>
</dbReference>
<protein>
    <submittedName>
        <fullName evidence="4">U32 family peptidase</fullName>
    </submittedName>
</protein>
<comment type="caution">
    <text evidence="4">The sequence shown here is derived from an EMBL/GenBank/DDBJ whole genome shotgun (WGS) entry which is preliminary data.</text>
</comment>
<dbReference type="GO" id="GO:0006508">
    <property type="term" value="P:proteolysis"/>
    <property type="evidence" value="ECO:0007669"/>
    <property type="project" value="UniProtKB-KW"/>
</dbReference>
<reference evidence="4" key="1">
    <citation type="submission" date="2022-06" db="EMBL/GenBank/DDBJ databases">
        <title>Isolation of gut microbiota from human fecal samples.</title>
        <authorList>
            <person name="Pamer E.G."/>
            <person name="Barat B."/>
            <person name="Waligurski E."/>
            <person name="Medina S."/>
            <person name="Paddock L."/>
            <person name="Mostad J."/>
        </authorList>
    </citation>
    <scope>NUCLEOTIDE SEQUENCE</scope>
    <source>
        <strain evidence="4">DFI.7.96</strain>
    </source>
</reference>